<name>D5ZW10_STRV1</name>
<evidence type="ECO:0000256" key="1">
    <source>
        <dbReference type="SAM" id="MobiDB-lite"/>
    </source>
</evidence>
<evidence type="ECO:0000313" key="2">
    <source>
        <dbReference type="EMBL" id="EFE66983.2"/>
    </source>
</evidence>
<dbReference type="EMBL" id="DS999641">
    <property type="protein sequence ID" value="EFE66983.2"/>
    <property type="molecule type" value="Genomic_DNA"/>
</dbReference>
<dbReference type="AlphaFoldDB" id="D5ZW10"/>
<organism evidence="2 3">
    <name type="scientific">Streptomyces viridosporus (strain ATCC 14672 / DSM 40746 / JCM 4963 / KCTC 9882 / NRRL B-12104 / FH 1290)</name>
    <name type="common">Streptomyces ghanaensis</name>
    <dbReference type="NCBI Taxonomy" id="566461"/>
    <lineage>
        <taxon>Bacteria</taxon>
        <taxon>Bacillati</taxon>
        <taxon>Actinomycetota</taxon>
        <taxon>Actinomycetes</taxon>
        <taxon>Kitasatosporales</taxon>
        <taxon>Streptomycetaceae</taxon>
        <taxon>Streptomyces</taxon>
    </lineage>
</organism>
<reference evidence="3" key="1">
    <citation type="submission" date="2008-12" db="EMBL/GenBank/DDBJ databases">
        <title>Annotation of Streptomyces ghanaensis ATCC 14672.</title>
        <authorList>
            <consortium name="The Broad Institute Genome Sequencing Platform"/>
            <consortium name="Broad Institute Microbial Sequencing Center"/>
            <person name="Fischbach M."/>
            <person name="Ward D."/>
            <person name="Young S."/>
            <person name="Kodira C.D."/>
            <person name="Zeng Q."/>
            <person name="Koehrsen M."/>
            <person name="Godfrey P."/>
            <person name="Alvarado L."/>
            <person name="Berlin A.M."/>
            <person name="Borenstein D."/>
            <person name="Chen Z."/>
            <person name="Engels R."/>
            <person name="Freedman E."/>
            <person name="Gellesch M."/>
            <person name="Goldberg J."/>
            <person name="Griggs A."/>
            <person name="Gujja S."/>
            <person name="Heiman D.I."/>
            <person name="Hepburn T.A."/>
            <person name="Howarth C."/>
            <person name="Jen D."/>
            <person name="Larson L."/>
            <person name="Lewis B."/>
            <person name="Mehta T."/>
            <person name="Park D."/>
            <person name="Pearson M."/>
            <person name="Roberts A."/>
            <person name="Saif S."/>
            <person name="Shea T.D."/>
            <person name="Shenoy N."/>
            <person name="Sisk P."/>
            <person name="Stolte C."/>
            <person name="Sykes S.N."/>
            <person name="Walk T."/>
            <person name="White J."/>
            <person name="Yandava C."/>
            <person name="Straight P."/>
            <person name="Clardy J."/>
            <person name="Hung D."/>
            <person name="Kolter R."/>
            <person name="Mekalanos J."/>
            <person name="Walker S."/>
            <person name="Walsh C.T."/>
            <person name="Wieland B.L.C."/>
            <person name="Ilzarbe M."/>
            <person name="Galagan J."/>
            <person name="Nusbaum C."/>
            <person name="Birren B."/>
        </authorList>
    </citation>
    <scope>NUCLEOTIDE SEQUENCE [LARGE SCALE GENOMIC DNA]</scope>
    <source>
        <strain evidence="3">ATCC 14672 / DSM 40746 / JCM 4963 / KCTC 9882 / NRRL B-12104 / FH 1290</strain>
    </source>
</reference>
<feature type="region of interest" description="Disordered" evidence="1">
    <location>
        <begin position="29"/>
        <end position="65"/>
    </location>
</feature>
<gene>
    <name evidence="2" type="ORF">SSFG_02232</name>
</gene>
<proteinExistence type="predicted"/>
<dbReference type="Proteomes" id="UP000003824">
    <property type="component" value="Unassembled WGS sequence"/>
</dbReference>
<feature type="compositionally biased region" description="Basic and acidic residues" evidence="1">
    <location>
        <begin position="45"/>
        <end position="58"/>
    </location>
</feature>
<sequence>MEGVTPSDLRGPGATHGTGAVAVRVRATAHRPGFRRSPCCAARGRPPDPRPGVSDRTDPVSVSRR</sequence>
<accession>D5ZW10</accession>
<protein>
    <submittedName>
        <fullName evidence="2">ErfK/YbiS/YcfS/YnhG family protein</fullName>
    </submittedName>
</protein>
<evidence type="ECO:0000313" key="3">
    <source>
        <dbReference type="Proteomes" id="UP000003824"/>
    </source>
</evidence>